<name>A0A8J2NQA9_9HEXA</name>
<comment type="caution">
    <text evidence="1">The sequence shown here is derived from an EMBL/GenBank/DDBJ whole genome shotgun (WGS) entry which is preliminary data.</text>
</comment>
<organism evidence="1 2">
    <name type="scientific">Allacma fusca</name>
    <dbReference type="NCBI Taxonomy" id="39272"/>
    <lineage>
        <taxon>Eukaryota</taxon>
        <taxon>Metazoa</taxon>
        <taxon>Ecdysozoa</taxon>
        <taxon>Arthropoda</taxon>
        <taxon>Hexapoda</taxon>
        <taxon>Collembola</taxon>
        <taxon>Symphypleona</taxon>
        <taxon>Sminthuridae</taxon>
        <taxon>Allacma</taxon>
    </lineage>
</organism>
<evidence type="ECO:0000313" key="2">
    <source>
        <dbReference type="Proteomes" id="UP000708208"/>
    </source>
</evidence>
<dbReference type="Proteomes" id="UP000708208">
    <property type="component" value="Unassembled WGS sequence"/>
</dbReference>
<gene>
    <name evidence="1" type="ORF">AFUS01_LOCUS10977</name>
</gene>
<proteinExistence type="predicted"/>
<sequence length="89" mass="10165">ARTQIQHTKFQSAPEGERVKNLADDIFSNLWKLPTLIPTLGMDDTDNEIPLRSAKTNLRVEDTILSLYFFTPFVTRVQTAKDFHAPNMS</sequence>
<evidence type="ECO:0000313" key="1">
    <source>
        <dbReference type="EMBL" id="CAG7721786.1"/>
    </source>
</evidence>
<dbReference type="EMBL" id="CAJVCH010082879">
    <property type="protein sequence ID" value="CAG7721786.1"/>
    <property type="molecule type" value="Genomic_DNA"/>
</dbReference>
<dbReference type="AlphaFoldDB" id="A0A8J2NQA9"/>
<reference evidence="1" key="1">
    <citation type="submission" date="2021-06" db="EMBL/GenBank/DDBJ databases">
        <authorList>
            <person name="Hodson N. C."/>
            <person name="Mongue J. A."/>
            <person name="Jaron S. K."/>
        </authorList>
    </citation>
    <scope>NUCLEOTIDE SEQUENCE</scope>
</reference>
<feature type="non-terminal residue" evidence="1">
    <location>
        <position position="89"/>
    </location>
</feature>
<keyword evidence="2" id="KW-1185">Reference proteome</keyword>
<protein>
    <submittedName>
        <fullName evidence="1">Uncharacterized protein</fullName>
    </submittedName>
</protein>
<accession>A0A8J2NQA9</accession>